<comment type="caution">
    <text evidence="1">The sequence shown here is derived from an EMBL/GenBank/DDBJ whole genome shotgun (WGS) entry which is preliminary data.</text>
</comment>
<reference evidence="1 2" key="1">
    <citation type="submission" date="2018-06" db="EMBL/GenBank/DDBJ databases">
        <title>Comparative genomics reveals the genomic features of Rhizophagus irregularis, R. cerebriforme, R. diaphanum and Gigaspora rosea, and their symbiotic lifestyle signature.</title>
        <authorList>
            <person name="Morin E."/>
            <person name="San Clemente H."/>
            <person name="Chen E.C.H."/>
            <person name="De La Providencia I."/>
            <person name="Hainaut M."/>
            <person name="Kuo A."/>
            <person name="Kohler A."/>
            <person name="Murat C."/>
            <person name="Tang N."/>
            <person name="Roy S."/>
            <person name="Loubradou J."/>
            <person name="Henrissat B."/>
            <person name="Grigoriev I.V."/>
            <person name="Corradi N."/>
            <person name="Roux C."/>
            <person name="Martin F.M."/>
        </authorList>
    </citation>
    <scope>NUCLEOTIDE SEQUENCE [LARGE SCALE GENOMIC DNA]</scope>
    <source>
        <strain evidence="1 2">DAOM 194757</strain>
    </source>
</reference>
<organism evidence="1 2">
    <name type="scientific">Gigaspora rosea</name>
    <dbReference type="NCBI Taxonomy" id="44941"/>
    <lineage>
        <taxon>Eukaryota</taxon>
        <taxon>Fungi</taxon>
        <taxon>Fungi incertae sedis</taxon>
        <taxon>Mucoromycota</taxon>
        <taxon>Glomeromycotina</taxon>
        <taxon>Glomeromycetes</taxon>
        <taxon>Diversisporales</taxon>
        <taxon>Gigasporaceae</taxon>
        <taxon>Gigaspora</taxon>
    </lineage>
</organism>
<dbReference type="OrthoDB" id="2356550at2759"/>
<gene>
    <name evidence="1" type="ORF">C2G38_2222271</name>
</gene>
<keyword evidence="2" id="KW-1185">Reference proteome</keyword>
<protein>
    <submittedName>
        <fullName evidence="1">Uncharacterized protein</fullName>
    </submittedName>
</protein>
<accession>A0A397U5Y8</accession>
<proteinExistence type="predicted"/>
<evidence type="ECO:0000313" key="2">
    <source>
        <dbReference type="Proteomes" id="UP000266673"/>
    </source>
</evidence>
<sequence length="146" mass="16429">MRLKKAIRAMDLVVERYKNEQAFEYKASNNVFFFLKRSMEGQIKVTLVGIDNVFLGVHNANNEIPYSVGTLKKIEEPVMLSVHKKDDAYLNVNNDPNSKINLKKIIENPGRPELYTAGKLRLELVFNESGGTGFQENAGAGNIPNE</sequence>
<dbReference type="AlphaFoldDB" id="A0A397U5Y8"/>
<name>A0A397U5Y8_9GLOM</name>
<dbReference type="EMBL" id="QKWP01002172">
    <property type="protein sequence ID" value="RIB04478.1"/>
    <property type="molecule type" value="Genomic_DNA"/>
</dbReference>
<evidence type="ECO:0000313" key="1">
    <source>
        <dbReference type="EMBL" id="RIB04478.1"/>
    </source>
</evidence>
<dbReference type="Proteomes" id="UP000266673">
    <property type="component" value="Unassembled WGS sequence"/>
</dbReference>